<keyword evidence="2 7" id="KW-0378">Hydrolase</keyword>
<dbReference type="Proteomes" id="UP000274822">
    <property type="component" value="Unassembled WGS sequence"/>
</dbReference>
<evidence type="ECO:0000313" key="7">
    <source>
        <dbReference type="EMBL" id="RUS30475.1"/>
    </source>
</evidence>
<dbReference type="PROSITE" id="PS51194">
    <property type="entry name" value="HELICASE_CTER"/>
    <property type="match status" value="1"/>
</dbReference>
<dbReference type="Pfam" id="PF00176">
    <property type="entry name" value="SNF2-rel_dom"/>
    <property type="match status" value="1"/>
</dbReference>
<dbReference type="InterPro" id="IPR049730">
    <property type="entry name" value="SNF2/RAD54-like_C"/>
</dbReference>
<accession>A0A433QL26</accession>
<gene>
    <name evidence="7" type="ORF">BC938DRAFT_479344</name>
</gene>
<evidence type="ECO:0000313" key="8">
    <source>
        <dbReference type="Proteomes" id="UP000274822"/>
    </source>
</evidence>
<reference evidence="7 8" key="1">
    <citation type="journal article" date="2018" name="New Phytol.">
        <title>Phylogenomics of Endogonaceae and evolution of mycorrhizas within Mucoromycota.</title>
        <authorList>
            <person name="Chang Y."/>
            <person name="Desiro A."/>
            <person name="Na H."/>
            <person name="Sandor L."/>
            <person name="Lipzen A."/>
            <person name="Clum A."/>
            <person name="Barry K."/>
            <person name="Grigoriev I.V."/>
            <person name="Martin F.M."/>
            <person name="Stajich J.E."/>
            <person name="Smith M.E."/>
            <person name="Bonito G."/>
            <person name="Spatafora J.W."/>
        </authorList>
    </citation>
    <scope>NUCLEOTIDE SEQUENCE [LARGE SCALE GENOMIC DNA]</scope>
    <source>
        <strain evidence="7 8">AD002</strain>
    </source>
</reference>
<feature type="non-terminal residue" evidence="7">
    <location>
        <position position="1"/>
    </location>
</feature>
<dbReference type="InterPro" id="IPR001650">
    <property type="entry name" value="Helicase_C-like"/>
</dbReference>
<keyword evidence="1" id="KW-0547">Nucleotide-binding</keyword>
<proteinExistence type="predicted"/>
<dbReference type="PANTHER" id="PTHR10799">
    <property type="entry name" value="SNF2/RAD54 HELICASE FAMILY"/>
    <property type="match status" value="1"/>
</dbReference>
<dbReference type="SMART" id="SM00490">
    <property type="entry name" value="HELICc"/>
    <property type="match status" value="1"/>
</dbReference>
<dbReference type="AlphaFoldDB" id="A0A433QL26"/>
<dbReference type="InterPro" id="IPR014001">
    <property type="entry name" value="Helicase_ATP-bd"/>
</dbReference>
<evidence type="ECO:0000259" key="6">
    <source>
        <dbReference type="PROSITE" id="PS51194"/>
    </source>
</evidence>
<dbReference type="InterPro" id="IPR038718">
    <property type="entry name" value="SNF2-like_sf"/>
</dbReference>
<feature type="region of interest" description="Disordered" evidence="4">
    <location>
        <begin position="318"/>
        <end position="339"/>
    </location>
</feature>
<keyword evidence="3" id="KW-0067">ATP-binding</keyword>
<dbReference type="InterPro" id="IPR027417">
    <property type="entry name" value="P-loop_NTPase"/>
</dbReference>
<dbReference type="Gene3D" id="3.40.50.10810">
    <property type="entry name" value="Tandem AAA-ATPase domain"/>
    <property type="match status" value="1"/>
</dbReference>
<evidence type="ECO:0000256" key="4">
    <source>
        <dbReference type="SAM" id="MobiDB-lite"/>
    </source>
</evidence>
<feature type="domain" description="Helicase ATP-binding" evidence="5">
    <location>
        <begin position="78"/>
        <end position="190"/>
    </location>
</feature>
<dbReference type="SUPFAM" id="SSF52540">
    <property type="entry name" value="P-loop containing nucleoside triphosphate hydrolases"/>
    <property type="match status" value="2"/>
</dbReference>
<dbReference type="Gene3D" id="3.40.50.300">
    <property type="entry name" value="P-loop containing nucleotide triphosphate hydrolases"/>
    <property type="match status" value="1"/>
</dbReference>
<protein>
    <submittedName>
        <fullName evidence="7">P-loop containing nucleoside triphosphate hydrolase protein</fullName>
    </submittedName>
</protein>
<evidence type="ECO:0000256" key="1">
    <source>
        <dbReference type="ARBA" id="ARBA00022741"/>
    </source>
</evidence>
<evidence type="ECO:0000259" key="5">
    <source>
        <dbReference type="PROSITE" id="PS51192"/>
    </source>
</evidence>
<dbReference type="CDD" id="cd18793">
    <property type="entry name" value="SF2_C_SNF"/>
    <property type="match status" value="1"/>
</dbReference>
<evidence type="ECO:0000256" key="2">
    <source>
        <dbReference type="ARBA" id="ARBA00022801"/>
    </source>
</evidence>
<evidence type="ECO:0000256" key="3">
    <source>
        <dbReference type="ARBA" id="ARBA00022840"/>
    </source>
</evidence>
<feature type="domain" description="Helicase C-terminal" evidence="6">
    <location>
        <begin position="476"/>
        <end position="627"/>
    </location>
</feature>
<dbReference type="SMART" id="SM00487">
    <property type="entry name" value="DEXDc"/>
    <property type="match status" value="1"/>
</dbReference>
<dbReference type="Pfam" id="PF00271">
    <property type="entry name" value="Helicase_C"/>
    <property type="match status" value="1"/>
</dbReference>
<dbReference type="GO" id="GO:0016787">
    <property type="term" value="F:hydrolase activity"/>
    <property type="evidence" value="ECO:0007669"/>
    <property type="project" value="UniProtKB-KW"/>
</dbReference>
<comment type="caution">
    <text evidence="7">The sequence shown here is derived from an EMBL/GenBank/DDBJ whole genome shotgun (WGS) entry which is preliminary data.</text>
</comment>
<dbReference type="EMBL" id="RBNJ01003826">
    <property type="protein sequence ID" value="RUS30475.1"/>
    <property type="molecule type" value="Genomic_DNA"/>
</dbReference>
<keyword evidence="8" id="KW-1185">Reference proteome</keyword>
<dbReference type="PROSITE" id="PS51192">
    <property type="entry name" value="HELICASE_ATP_BIND_1"/>
    <property type="match status" value="1"/>
</dbReference>
<name>A0A433QL26_9FUNG</name>
<sequence>GAEGTEREGLEEDEETGVHLIEIADGDDAEGGQGTNAVDTKSRDYVDAMQGFLREQPAIVNPDIKLKGYQILGINWLLLLYRKGVSGILADEMGLGKTAQVISFLGRLYEMGDTGPHMVIVPSSTLENWMREFEKFCPKLVVKAYYGSQRARVFLRDDLLDDQDYQVLVTTYNMATGNKDDRSFLRKLRYEGHMVKNCASARYKHLMSLKSLLTFIMPNMFSDNEEEFRKVFKIKAPAGSSSSTTSSGRNMSQLLSRQRILRAKRMMAPFVLRRKKAQVLKDLPSKAERVERCGMTNAQSELYERLVEESKRSYETVMEEREEAKKGKAKGKGKGKQKDKELDGLVVTGSQVTKKTEKMANILMQLRKAADHPMLFRVKYTDSMLREMAKSIMKEEQYWDANLEYIFEVLYFIEFNASIVCRVNAHVSSLLTDFVWTQDMQVMSDFELRRLCLEHKSIERFGLKNEEWMHAGKVEKLKEILPECKRKGDRVLLFSQFTMMLDVLESVLDTLDIQYLRLDGQSKVEERQLLIDAFNDNIEITVFLLSTKAGGFGINLTSANVVVLYDLDFNPHNDKQAEDRAHRVGQTRNVTVIKLISERTIEEQILRMAEVKLRLDQHVSSSSRKDVDEEGGEGEEDGSVCDSENIVSLVRSALLAGKNLVE</sequence>
<organism evidence="7 8">
    <name type="scientific">Jimgerdemannia flammicorona</name>
    <dbReference type="NCBI Taxonomy" id="994334"/>
    <lineage>
        <taxon>Eukaryota</taxon>
        <taxon>Fungi</taxon>
        <taxon>Fungi incertae sedis</taxon>
        <taxon>Mucoromycota</taxon>
        <taxon>Mucoromycotina</taxon>
        <taxon>Endogonomycetes</taxon>
        <taxon>Endogonales</taxon>
        <taxon>Endogonaceae</taxon>
        <taxon>Jimgerdemannia</taxon>
    </lineage>
</organism>
<dbReference type="InterPro" id="IPR000330">
    <property type="entry name" value="SNF2_N"/>
</dbReference>
<dbReference type="GO" id="GO:0005524">
    <property type="term" value="F:ATP binding"/>
    <property type="evidence" value="ECO:0007669"/>
    <property type="project" value="InterPro"/>
</dbReference>